<dbReference type="PROSITE" id="PS51186">
    <property type="entry name" value="GNAT"/>
    <property type="match status" value="1"/>
</dbReference>
<dbReference type="GO" id="GO:0016747">
    <property type="term" value="F:acyltransferase activity, transferring groups other than amino-acyl groups"/>
    <property type="evidence" value="ECO:0007669"/>
    <property type="project" value="InterPro"/>
</dbReference>
<keyword evidence="5" id="KW-1185">Reference proteome</keyword>
<dbReference type="SUPFAM" id="SSF55729">
    <property type="entry name" value="Acyl-CoA N-acyltransferases (Nat)"/>
    <property type="match status" value="1"/>
</dbReference>
<keyword evidence="1" id="KW-0808">Transferase</keyword>
<dbReference type="Pfam" id="PF00583">
    <property type="entry name" value="Acetyltransf_1"/>
    <property type="match status" value="1"/>
</dbReference>
<evidence type="ECO:0000259" key="3">
    <source>
        <dbReference type="PROSITE" id="PS51186"/>
    </source>
</evidence>
<dbReference type="InterPro" id="IPR050832">
    <property type="entry name" value="Bact_Acetyltransf"/>
</dbReference>
<name>A0A125BBF6_THIDE</name>
<dbReference type="OrthoDB" id="8708169at2"/>
<dbReference type="PATRIC" id="fig|36861.3.peg.3142"/>
<dbReference type="InterPro" id="IPR016181">
    <property type="entry name" value="Acyl_CoA_acyltransferase"/>
</dbReference>
<evidence type="ECO:0000256" key="2">
    <source>
        <dbReference type="ARBA" id="ARBA00023315"/>
    </source>
</evidence>
<organism evidence="4 5">
    <name type="scientific">Thiobacillus denitrificans</name>
    <dbReference type="NCBI Taxonomy" id="36861"/>
    <lineage>
        <taxon>Bacteria</taxon>
        <taxon>Pseudomonadati</taxon>
        <taxon>Pseudomonadota</taxon>
        <taxon>Betaproteobacteria</taxon>
        <taxon>Nitrosomonadales</taxon>
        <taxon>Thiobacillaceae</taxon>
        <taxon>Thiobacillus</taxon>
    </lineage>
</organism>
<dbReference type="RefSeq" id="WP_059759185.1">
    <property type="nucleotide sequence ID" value="NZ_LDUG01000060.1"/>
</dbReference>
<evidence type="ECO:0000313" key="4">
    <source>
        <dbReference type="EMBL" id="KVW92204.1"/>
    </source>
</evidence>
<sequence>MSAAVESLLNKASAAQIADHLLCCDAGFVPSLSGRVEIRDYAQKIASKATTFEAWSGGTLVGLAAVYCNDQENRIAYITSVSVLKDWACKGIAAGLVGQCIDHAKASGMRQIRLEVAADNTPAIKLYEGRGFIVGKANRPFVGMNLCLKNGEEHEQQA</sequence>
<dbReference type="Proteomes" id="UP000064243">
    <property type="component" value="Unassembled WGS sequence"/>
</dbReference>
<proteinExistence type="predicted"/>
<protein>
    <recommendedName>
        <fullName evidence="3">N-acetyltransferase domain-containing protein</fullName>
    </recommendedName>
</protein>
<keyword evidence="2" id="KW-0012">Acyltransferase</keyword>
<dbReference type="AlphaFoldDB" id="A0A125BBF6"/>
<feature type="domain" description="N-acetyltransferase" evidence="3">
    <location>
        <begin position="7"/>
        <end position="158"/>
    </location>
</feature>
<gene>
    <name evidence="4" type="ORF">ABW22_15945</name>
</gene>
<dbReference type="EMBL" id="LDUG01000060">
    <property type="protein sequence ID" value="KVW92204.1"/>
    <property type="molecule type" value="Genomic_DNA"/>
</dbReference>
<comment type="caution">
    <text evidence="4">The sequence shown here is derived from an EMBL/GenBank/DDBJ whole genome shotgun (WGS) entry which is preliminary data.</text>
</comment>
<dbReference type="PANTHER" id="PTHR43877">
    <property type="entry name" value="AMINOALKYLPHOSPHONATE N-ACETYLTRANSFERASE-RELATED-RELATED"/>
    <property type="match status" value="1"/>
</dbReference>
<reference evidence="4 5" key="1">
    <citation type="journal article" date="2015" name="Appl. Environ. Microbiol.">
        <title>Aerobic and Anaerobic Thiosulfate Oxidation by a Cold-Adapted, Subglacial Chemoautotroph.</title>
        <authorList>
            <person name="Harrold Z.R."/>
            <person name="Skidmore M.L."/>
            <person name="Hamilton T.L."/>
            <person name="Desch L."/>
            <person name="Amada K."/>
            <person name="van Gelder W."/>
            <person name="Glover K."/>
            <person name="Roden E.E."/>
            <person name="Boyd E.S."/>
        </authorList>
    </citation>
    <scope>NUCLEOTIDE SEQUENCE [LARGE SCALE GENOMIC DNA]</scope>
    <source>
        <strain evidence="4 5">RG</strain>
    </source>
</reference>
<dbReference type="InterPro" id="IPR000182">
    <property type="entry name" value="GNAT_dom"/>
</dbReference>
<evidence type="ECO:0000256" key="1">
    <source>
        <dbReference type="ARBA" id="ARBA00022679"/>
    </source>
</evidence>
<evidence type="ECO:0000313" key="5">
    <source>
        <dbReference type="Proteomes" id="UP000064243"/>
    </source>
</evidence>
<accession>A0A125BBF6</accession>
<dbReference type="Gene3D" id="3.40.630.30">
    <property type="match status" value="1"/>
</dbReference>
<dbReference type="CDD" id="cd04301">
    <property type="entry name" value="NAT_SF"/>
    <property type="match status" value="1"/>
</dbReference>